<dbReference type="InterPro" id="IPR001179">
    <property type="entry name" value="PPIase_FKBP_dom"/>
</dbReference>
<protein>
    <recommendedName>
        <fullName evidence="3 6">peptidylprolyl isomerase</fullName>
        <ecNumber evidence="3 6">5.2.1.8</ecNumber>
    </recommendedName>
</protein>
<dbReference type="KEGG" id="mgk:FSB76_17160"/>
<dbReference type="PANTHER" id="PTHR43811:SF19">
    <property type="entry name" value="39 KDA FK506-BINDING NUCLEAR PROTEIN"/>
    <property type="match status" value="1"/>
</dbReference>
<feature type="compositionally biased region" description="Low complexity" evidence="7">
    <location>
        <begin position="313"/>
        <end position="330"/>
    </location>
</feature>
<evidence type="ECO:0000256" key="2">
    <source>
        <dbReference type="ARBA" id="ARBA00006577"/>
    </source>
</evidence>
<dbReference type="AlphaFoldDB" id="A0A5B8W3X0"/>
<dbReference type="GO" id="GO:0003755">
    <property type="term" value="F:peptidyl-prolyl cis-trans isomerase activity"/>
    <property type="evidence" value="ECO:0007669"/>
    <property type="project" value="UniProtKB-KW"/>
</dbReference>
<evidence type="ECO:0000256" key="5">
    <source>
        <dbReference type="ARBA" id="ARBA00023235"/>
    </source>
</evidence>
<dbReference type="OrthoDB" id="9814548at2"/>
<organism evidence="9 10">
    <name type="scientific">Mucilaginibacter ginsenosidivorax</name>
    <dbReference type="NCBI Taxonomy" id="862126"/>
    <lineage>
        <taxon>Bacteria</taxon>
        <taxon>Pseudomonadati</taxon>
        <taxon>Bacteroidota</taxon>
        <taxon>Sphingobacteriia</taxon>
        <taxon>Sphingobacteriales</taxon>
        <taxon>Sphingobacteriaceae</taxon>
        <taxon>Mucilaginibacter</taxon>
    </lineage>
</organism>
<comment type="catalytic activity">
    <reaction evidence="1 6">
        <text>[protein]-peptidylproline (omega=180) = [protein]-peptidylproline (omega=0)</text>
        <dbReference type="Rhea" id="RHEA:16237"/>
        <dbReference type="Rhea" id="RHEA-COMP:10747"/>
        <dbReference type="Rhea" id="RHEA-COMP:10748"/>
        <dbReference type="ChEBI" id="CHEBI:83833"/>
        <dbReference type="ChEBI" id="CHEBI:83834"/>
        <dbReference type="EC" id="5.2.1.8"/>
    </reaction>
</comment>
<gene>
    <name evidence="9" type="ORF">FSB76_17160</name>
</gene>
<keyword evidence="4 6" id="KW-0697">Rotamase</keyword>
<dbReference type="Gene3D" id="3.10.50.40">
    <property type="match status" value="2"/>
</dbReference>
<sequence length="330" mass="35659">MKQKLMFLAIAAIGFSSCNGGFKKGDAGLLYNIHTSKGGTHIKDGDFVSVNMIVKTDGDSVLSNTYDMGHPIIIMPMPKPQAKGDIYAGLELLGEGDSATFKVPTDSIFKGGQQRPPNLKGKFLIFQVNVNKVLAKGSLTEQVFRGRVQDYLKTLTEAMKAQEPGKIKKYIADHNLKVTTTASGLNYVITTPGTGPTPAVGDTAVVNYTGRLPNGKIFETSVKEVAIKEKQPIEPGRPFAPLRIPVGQGKVIPGWDEGLQLMNKGSKITLVIPSAIAYRDQGVGPIGPFTPIIFEMEMVEIVKPNPNAPKPVMPQMQMQQAPSQSQPTQR</sequence>
<evidence type="ECO:0000256" key="3">
    <source>
        <dbReference type="ARBA" id="ARBA00013194"/>
    </source>
</evidence>
<dbReference type="PANTHER" id="PTHR43811">
    <property type="entry name" value="FKBP-TYPE PEPTIDYL-PROLYL CIS-TRANS ISOMERASE FKPA"/>
    <property type="match status" value="1"/>
</dbReference>
<keyword evidence="10" id="KW-1185">Reference proteome</keyword>
<dbReference type="RefSeq" id="WP_147055414.1">
    <property type="nucleotide sequence ID" value="NZ_CP042437.1"/>
</dbReference>
<evidence type="ECO:0000256" key="7">
    <source>
        <dbReference type="SAM" id="MobiDB-lite"/>
    </source>
</evidence>
<dbReference type="Proteomes" id="UP000321362">
    <property type="component" value="Chromosome"/>
</dbReference>
<evidence type="ECO:0000259" key="8">
    <source>
        <dbReference type="PROSITE" id="PS50059"/>
    </source>
</evidence>
<dbReference type="PROSITE" id="PS50059">
    <property type="entry name" value="FKBP_PPIASE"/>
    <property type="match status" value="1"/>
</dbReference>
<dbReference type="EMBL" id="CP042437">
    <property type="protein sequence ID" value="QEC77586.1"/>
    <property type="molecule type" value="Genomic_DNA"/>
</dbReference>
<dbReference type="InterPro" id="IPR046357">
    <property type="entry name" value="PPIase_dom_sf"/>
</dbReference>
<evidence type="ECO:0000256" key="1">
    <source>
        <dbReference type="ARBA" id="ARBA00000971"/>
    </source>
</evidence>
<reference evidence="9 10" key="1">
    <citation type="journal article" date="2013" name="J. Microbiol.">
        <title>Mucilaginibacter ginsenosidivorax sp. nov., with ginsenoside converting activity isolated from sediment.</title>
        <authorList>
            <person name="Kim J.K."/>
            <person name="Choi T.E."/>
            <person name="Liu Q.M."/>
            <person name="Park H.Y."/>
            <person name="Yi T.H."/>
            <person name="Yoon M.H."/>
            <person name="Kim S.C."/>
            <person name="Im W.T."/>
        </authorList>
    </citation>
    <scope>NUCLEOTIDE SEQUENCE [LARGE SCALE GENOMIC DNA]</scope>
    <source>
        <strain evidence="9 10">KHI28</strain>
    </source>
</reference>
<evidence type="ECO:0000256" key="6">
    <source>
        <dbReference type="PROSITE-ProRule" id="PRU00277"/>
    </source>
</evidence>
<keyword evidence="5 6" id="KW-0413">Isomerase</keyword>
<evidence type="ECO:0000313" key="9">
    <source>
        <dbReference type="EMBL" id="QEC77586.1"/>
    </source>
</evidence>
<feature type="region of interest" description="Disordered" evidence="7">
    <location>
        <begin position="305"/>
        <end position="330"/>
    </location>
</feature>
<accession>A0A5B8W3X0</accession>
<comment type="similarity">
    <text evidence="2">Belongs to the FKBP-type PPIase family.</text>
</comment>
<evidence type="ECO:0000313" key="10">
    <source>
        <dbReference type="Proteomes" id="UP000321362"/>
    </source>
</evidence>
<feature type="domain" description="PPIase FKBP-type" evidence="8">
    <location>
        <begin position="201"/>
        <end position="302"/>
    </location>
</feature>
<dbReference type="EC" id="5.2.1.8" evidence="3 6"/>
<proteinExistence type="inferred from homology"/>
<dbReference type="Pfam" id="PF00254">
    <property type="entry name" value="FKBP_C"/>
    <property type="match status" value="1"/>
</dbReference>
<evidence type="ECO:0000256" key="4">
    <source>
        <dbReference type="ARBA" id="ARBA00023110"/>
    </source>
</evidence>
<dbReference type="SUPFAM" id="SSF54534">
    <property type="entry name" value="FKBP-like"/>
    <property type="match status" value="2"/>
</dbReference>
<name>A0A5B8W3X0_9SPHI</name>
<dbReference type="PROSITE" id="PS51257">
    <property type="entry name" value="PROKAR_LIPOPROTEIN"/>
    <property type="match status" value="1"/>
</dbReference>